<evidence type="ECO:0000313" key="3">
    <source>
        <dbReference type="Proteomes" id="UP001386955"/>
    </source>
</evidence>
<reference evidence="2 3" key="1">
    <citation type="submission" date="2024-01" db="EMBL/GenBank/DDBJ databases">
        <title>The genomes of 5 underutilized Papilionoideae crops provide insights into root nodulation and disease resistanc.</title>
        <authorList>
            <person name="Jiang F."/>
        </authorList>
    </citation>
    <scope>NUCLEOTIDE SEQUENCE [LARGE SCALE GENOMIC DNA]</scope>
    <source>
        <strain evidence="2">DUOXIRENSHENG_FW03</strain>
        <tissue evidence="2">Leaves</tissue>
    </source>
</reference>
<dbReference type="Proteomes" id="UP001386955">
    <property type="component" value="Unassembled WGS sequence"/>
</dbReference>
<dbReference type="AlphaFoldDB" id="A0AAN9S584"/>
<feature type="compositionally biased region" description="Basic and acidic residues" evidence="1">
    <location>
        <begin position="116"/>
        <end position="133"/>
    </location>
</feature>
<keyword evidence="3" id="KW-1185">Reference proteome</keyword>
<comment type="caution">
    <text evidence="2">The sequence shown here is derived from an EMBL/GenBank/DDBJ whole genome shotgun (WGS) entry which is preliminary data.</text>
</comment>
<organism evidence="2 3">
    <name type="scientific">Psophocarpus tetragonolobus</name>
    <name type="common">Winged bean</name>
    <name type="synonym">Dolichos tetragonolobus</name>
    <dbReference type="NCBI Taxonomy" id="3891"/>
    <lineage>
        <taxon>Eukaryota</taxon>
        <taxon>Viridiplantae</taxon>
        <taxon>Streptophyta</taxon>
        <taxon>Embryophyta</taxon>
        <taxon>Tracheophyta</taxon>
        <taxon>Spermatophyta</taxon>
        <taxon>Magnoliopsida</taxon>
        <taxon>eudicotyledons</taxon>
        <taxon>Gunneridae</taxon>
        <taxon>Pentapetalae</taxon>
        <taxon>rosids</taxon>
        <taxon>fabids</taxon>
        <taxon>Fabales</taxon>
        <taxon>Fabaceae</taxon>
        <taxon>Papilionoideae</taxon>
        <taxon>50 kb inversion clade</taxon>
        <taxon>NPAAA clade</taxon>
        <taxon>indigoferoid/millettioid clade</taxon>
        <taxon>Phaseoleae</taxon>
        <taxon>Psophocarpus</taxon>
    </lineage>
</organism>
<proteinExistence type="predicted"/>
<evidence type="ECO:0000313" key="2">
    <source>
        <dbReference type="EMBL" id="KAK7389271.1"/>
    </source>
</evidence>
<feature type="region of interest" description="Disordered" evidence="1">
    <location>
        <begin position="109"/>
        <end position="133"/>
    </location>
</feature>
<dbReference type="EMBL" id="JAYMYS010000006">
    <property type="protein sequence ID" value="KAK7389271.1"/>
    <property type="molecule type" value="Genomic_DNA"/>
</dbReference>
<sequence>MKNLEMDEKEKRKLVGEVWRMKEVEKKMIDRVQALEKFVGELKITRGIGERAGRELSEREISRYKVASLTTKVGEQKLEIAAKFVEGFTAVEALIKVLFSKCQPKPNGVFQGGGGWEDHGQRRGGGHGKENDV</sequence>
<protein>
    <submittedName>
        <fullName evidence="2">Uncharacterized protein</fullName>
    </submittedName>
</protein>
<evidence type="ECO:0000256" key="1">
    <source>
        <dbReference type="SAM" id="MobiDB-lite"/>
    </source>
</evidence>
<gene>
    <name evidence="2" type="ORF">VNO78_24124</name>
</gene>
<name>A0AAN9S584_PSOTE</name>
<accession>A0AAN9S584</accession>